<proteinExistence type="predicted"/>
<gene>
    <name evidence="1" type="ORF">GCM10011514_02120</name>
</gene>
<evidence type="ECO:0000313" key="2">
    <source>
        <dbReference type="Proteomes" id="UP000609064"/>
    </source>
</evidence>
<dbReference type="Proteomes" id="UP000609064">
    <property type="component" value="Unassembled WGS sequence"/>
</dbReference>
<comment type="caution">
    <text evidence="1">The sequence shown here is derived from an EMBL/GenBank/DDBJ whole genome shotgun (WGS) entry which is preliminary data.</text>
</comment>
<reference evidence="1" key="2">
    <citation type="submission" date="2020-09" db="EMBL/GenBank/DDBJ databases">
        <authorList>
            <person name="Sun Q."/>
            <person name="Zhou Y."/>
        </authorList>
    </citation>
    <scope>NUCLEOTIDE SEQUENCE</scope>
    <source>
        <strain evidence="1">CGMCC 1.15958</strain>
    </source>
</reference>
<organism evidence="1 2">
    <name type="scientific">Emticicia aquatilis</name>
    <dbReference type="NCBI Taxonomy" id="1537369"/>
    <lineage>
        <taxon>Bacteria</taxon>
        <taxon>Pseudomonadati</taxon>
        <taxon>Bacteroidota</taxon>
        <taxon>Cytophagia</taxon>
        <taxon>Cytophagales</taxon>
        <taxon>Leadbetterellaceae</taxon>
        <taxon>Emticicia</taxon>
    </lineage>
</organism>
<sequence length="347" mass="39383">MAFNNSLYAQKDSIKSNLVINAYLETYYTFVANQASHTRPSFIYSHNRSNEVNINLGFIKAAYQNDALRANLSIATGTYMNANYAAEVGVLKNIYEANVGVKVAKNNNLWLDMGVMPSHIGFESAISKDCWNLTRSLMADNSPYFETGAKLSYTSRNEKWFFAGLVLNGWQRIQLVDGNNQPAFGHQITYKNAKLTLNSSSYLGSDKPDSVKQMRYFHNFYAIYQATDKIGFTVGLDYGVEQKQKGSSRYNSWYSPILICRITPNSKSAIAARIEHYNDKNGVIIATNTQNGFQTWGYSLNYDYKINENLLWRVEARTFKSKDMIFMSDNRPQNSNVFLTTSFAIAL</sequence>
<dbReference type="Pfam" id="PF07642">
    <property type="entry name" value="BBP2"/>
    <property type="match status" value="1"/>
</dbReference>
<dbReference type="InterPro" id="IPR011486">
    <property type="entry name" value="BBP2"/>
</dbReference>
<dbReference type="EMBL" id="BMKK01000001">
    <property type="protein sequence ID" value="GGD41700.1"/>
    <property type="molecule type" value="Genomic_DNA"/>
</dbReference>
<dbReference type="AlphaFoldDB" id="A0A917DJN6"/>
<reference evidence="1" key="1">
    <citation type="journal article" date="2014" name="Int. J. Syst. Evol. Microbiol.">
        <title>Complete genome sequence of Corynebacterium casei LMG S-19264T (=DSM 44701T), isolated from a smear-ripened cheese.</title>
        <authorList>
            <consortium name="US DOE Joint Genome Institute (JGI-PGF)"/>
            <person name="Walter F."/>
            <person name="Albersmeier A."/>
            <person name="Kalinowski J."/>
            <person name="Ruckert C."/>
        </authorList>
    </citation>
    <scope>NUCLEOTIDE SEQUENCE</scope>
    <source>
        <strain evidence="1">CGMCC 1.15958</strain>
    </source>
</reference>
<accession>A0A917DJN6</accession>
<keyword evidence="2" id="KW-1185">Reference proteome</keyword>
<protein>
    <recommendedName>
        <fullName evidence="3">Porin</fullName>
    </recommendedName>
</protein>
<evidence type="ECO:0008006" key="3">
    <source>
        <dbReference type="Google" id="ProtNLM"/>
    </source>
</evidence>
<evidence type="ECO:0000313" key="1">
    <source>
        <dbReference type="EMBL" id="GGD41700.1"/>
    </source>
</evidence>
<name>A0A917DJN6_9BACT</name>